<proteinExistence type="inferred from homology"/>
<evidence type="ECO:0000259" key="9">
    <source>
        <dbReference type="PROSITE" id="PS51405"/>
    </source>
</evidence>
<keyword evidence="6" id="KW-0408">Iron</keyword>
<feature type="compositionally biased region" description="Low complexity" evidence="8">
    <location>
        <begin position="270"/>
        <end position="279"/>
    </location>
</feature>
<dbReference type="EMBL" id="KN817765">
    <property type="protein sequence ID" value="KJA13241.1"/>
    <property type="molecule type" value="Genomic_DNA"/>
</dbReference>
<comment type="cofactor">
    <cofactor evidence="1">
        <name>heme b</name>
        <dbReference type="ChEBI" id="CHEBI:60344"/>
    </cofactor>
</comment>
<keyword evidence="3" id="KW-0349">Heme</keyword>
<accession>A0A0D2N999</accession>
<keyword evidence="5" id="KW-0560">Oxidoreductase</keyword>
<dbReference type="GO" id="GO:0046872">
    <property type="term" value="F:metal ion binding"/>
    <property type="evidence" value="ECO:0007669"/>
    <property type="project" value="UniProtKB-KW"/>
</dbReference>
<dbReference type="InterPro" id="IPR000028">
    <property type="entry name" value="Chloroperoxidase"/>
</dbReference>
<dbReference type="InterPro" id="IPR036851">
    <property type="entry name" value="Chloroperoxidase-like_sf"/>
</dbReference>
<dbReference type="STRING" id="945553.A0A0D2N999"/>
<name>A0A0D2N999_HYPSF</name>
<dbReference type="PANTHER" id="PTHR33577:SF18">
    <property type="entry name" value="HEME HALOPEROXIDASE FAMILY PROFILE DOMAIN-CONTAINING PROTEIN"/>
    <property type="match status" value="1"/>
</dbReference>
<dbReference type="OMA" id="VSAYDIH"/>
<dbReference type="GO" id="GO:0004601">
    <property type="term" value="F:peroxidase activity"/>
    <property type="evidence" value="ECO:0007669"/>
    <property type="project" value="UniProtKB-KW"/>
</dbReference>
<dbReference type="Pfam" id="PF01328">
    <property type="entry name" value="Peroxidase_2"/>
    <property type="match status" value="1"/>
</dbReference>
<dbReference type="Proteomes" id="UP000054270">
    <property type="component" value="Unassembled WGS sequence"/>
</dbReference>
<evidence type="ECO:0000256" key="5">
    <source>
        <dbReference type="ARBA" id="ARBA00023002"/>
    </source>
</evidence>
<evidence type="ECO:0000256" key="8">
    <source>
        <dbReference type="SAM" id="MobiDB-lite"/>
    </source>
</evidence>
<dbReference type="Gene3D" id="1.10.489.10">
    <property type="entry name" value="Chloroperoxidase-like"/>
    <property type="match status" value="1"/>
</dbReference>
<dbReference type="PANTHER" id="PTHR33577">
    <property type="entry name" value="STERIGMATOCYSTIN BIOSYNTHESIS PEROXIDASE STCC-RELATED"/>
    <property type="match status" value="1"/>
</dbReference>
<keyword evidence="2" id="KW-0575">Peroxidase</keyword>
<gene>
    <name evidence="10" type="ORF">HYPSUDRAFT_151803</name>
</gene>
<dbReference type="AlphaFoldDB" id="A0A0D2N999"/>
<evidence type="ECO:0000256" key="4">
    <source>
        <dbReference type="ARBA" id="ARBA00022723"/>
    </source>
</evidence>
<evidence type="ECO:0000256" key="1">
    <source>
        <dbReference type="ARBA" id="ARBA00001970"/>
    </source>
</evidence>
<feature type="domain" description="Heme haloperoxidase family profile" evidence="9">
    <location>
        <begin position="25"/>
        <end position="243"/>
    </location>
</feature>
<dbReference type="PROSITE" id="PS51405">
    <property type="entry name" value="HEME_HALOPEROXIDASE"/>
    <property type="match status" value="1"/>
</dbReference>
<sequence length="285" mass="31375">MSLPQSHPPVGHIHGKGKVCPVAGEIHGFCPPQPGDSRAPCPALNAMANHGYISRDGKKLTAQAIVRGLKACYGLSSPLAYFLAYVGFLFIGKFGRSLDLYEIGVHRRFGVEHDASLVHHDTRKGHKYAPIEIDSKLVETLIRDVHPSRKEIDASSDPEEKFLLNYEDVARARVRREAECRPIDAVHAEIARGEMAIILGVWETKSNNKTGIPVDHFRRWISEERLPDGWKPDHVQGLRDVRARSTNIRNAVKLLRQQALISAAGDAKSRASSYSHSSGSAGGEA</sequence>
<reference evidence="11" key="1">
    <citation type="submission" date="2014-04" db="EMBL/GenBank/DDBJ databases">
        <title>Evolutionary Origins and Diversification of the Mycorrhizal Mutualists.</title>
        <authorList>
            <consortium name="DOE Joint Genome Institute"/>
            <consortium name="Mycorrhizal Genomics Consortium"/>
            <person name="Kohler A."/>
            <person name="Kuo A."/>
            <person name="Nagy L.G."/>
            <person name="Floudas D."/>
            <person name="Copeland A."/>
            <person name="Barry K.W."/>
            <person name="Cichocki N."/>
            <person name="Veneault-Fourrey C."/>
            <person name="LaButti K."/>
            <person name="Lindquist E.A."/>
            <person name="Lipzen A."/>
            <person name="Lundell T."/>
            <person name="Morin E."/>
            <person name="Murat C."/>
            <person name="Riley R."/>
            <person name="Ohm R."/>
            <person name="Sun H."/>
            <person name="Tunlid A."/>
            <person name="Henrissat B."/>
            <person name="Grigoriev I.V."/>
            <person name="Hibbett D.S."/>
            <person name="Martin F."/>
        </authorList>
    </citation>
    <scope>NUCLEOTIDE SEQUENCE [LARGE SCALE GENOMIC DNA]</scope>
    <source>
        <strain evidence="11">FD-334 SS-4</strain>
    </source>
</reference>
<evidence type="ECO:0000256" key="6">
    <source>
        <dbReference type="ARBA" id="ARBA00023004"/>
    </source>
</evidence>
<evidence type="ECO:0000313" key="11">
    <source>
        <dbReference type="Proteomes" id="UP000054270"/>
    </source>
</evidence>
<keyword evidence="11" id="KW-1185">Reference proteome</keyword>
<feature type="region of interest" description="Disordered" evidence="8">
    <location>
        <begin position="266"/>
        <end position="285"/>
    </location>
</feature>
<evidence type="ECO:0000313" key="10">
    <source>
        <dbReference type="EMBL" id="KJA13241.1"/>
    </source>
</evidence>
<evidence type="ECO:0000256" key="3">
    <source>
        <dbReference type="ARBA" id="ARBA00022617"/>
    </source>
</evidence>
<evidence type="ECO:0000256" key="7">
    <source>
        <dbReference type="ARBA" id="ARBA00025795"/>
    </source>
</evidence>
<evidence type="ECO:0000256" key="2">
    <source>
        <dbReference type="ARBA" id="ARBA00022559"/>
    </source>
</evidence>
<organism evidence="10 11">
    <name type="scientific">Hypholoma sublateritium (strain FD-334 SS-4)</name>
    <dbReference type="NCBI Taxonomy" id="945553"/>
    <lineage>
        <taxon>Eukaryota</taxon>
        <taxon>Fungi</taxon>
        <taxon>Dikarya</taxon>
        <taxon>Basidiomycota</taxon>
        <taxon>Agaricomycotina</taxon>
        <taxon>Agaricomycetes</taxon>
        <taxon>Agaricomycetidae</taxon>
        <taxon>Agaricales</taxon>
        <taxon>Agaricineae</taxon>
        <taxon>Strophariaceae</taxon>
        <taxon>Hypholoma</taxon>
    </lineage>
</organism>
<dbReference type="OrthoDB" id="407298at2759"/>
<comment type="similarity">
    <text evidence="7">Belongs to the chloroperoxidase family.</text>
</comment>
<protein>
    <recommendedName>
        <fullName evidence="9">Heme haloperoxidase family profile domain-containing protein</fullName>
    </recommendedName>
</protein>
<dbReference type="SUPFAM" id="SSF47571">
    <property type="entry name" value="Cloroperoxidase"/>
    <property type="match status" value="1"/>
</dbReference>
<keyword evidence="4" id="KW-0479">Metal-binding</keyword>